<keyword evidence="2" id="KW-1133">Transmembrane helix</keyword>
<feature type="transmembrane region" description="Helical" evidence="2">
    <location>
        <begin position="80"/>
        <end position="105"/>
    </location>
</feature>
<name>M0BGW9_9EURY</name>
<gene>
    <name evidence="3" type="ORF">C479_09845</name>
</gene>
<keyword evidence="4" id="KW-1185">Reference proteome</keyword>
<evidence type="ECO:0000313" key="3">
    <source>
        <dbReference type="EMBL" id="ELZ10090.1"/>
    </source>
</evidence>
<evidence type="ECO:0000256" key="1">
    <source>
        <dbReference type="SAM" id="MobiDB-lite"/>
    </source>
</evidence>
<dbReference type="AlphaFoldDB" id="M0BGW9"/>
<comment type="caution">
    <text evidence="3">The sequence shown here is derived from an EMBL/GenBank/DDBJ whole genome shotgun (WGS) entry which is preliminary data.</text>
</comment>
<feature type="transmembrane region" description="Helical" evidence="2">
    <location>
        <begin position="202"/>
        <end position="225"/>
    </location>
</feature>
<dbReference type="EMBL" id="AOIQ01000015">
    <property type="protein sequence ID" value="ELZ10090.1"/>
    <property type="molecule type" value="Genomic_DNA"/>
</dbReference>
<dbReference type="STRING" id="1227490.C479_09845"/>
<proteinExistence type="predicted"/>
<feature type="transmembrane region" description="Helical" evidence="2">
    <location>
        <begin position="152"/>
        <end position="172"/>
    </location>
</feature>
<feature type="transmembrane region" description="Helical" evidence="2">
    <location>
        <begin position="231"/>
        <end position="250"/>
    </location>
</feature>
<reference evidence="3 4" key="1">
    <citation type="journal article" date="2014" name="PLoS Genet.">
        <title>Phylogenetically driven sequencing of extremely halophilic archaea reveals strategies for static and dynamic osmo-response.</title>
        <authorList>
            <person name="Becker E.A."/>
            <person name="Seitzer P.M."/>
            <person name="Tritt A."/>
            <person name="Larsen D."/>
            <person name="Krusor M."/>
            <person name="Yao A.I."/>
            <person name="Wu D."/>
            <person name="Madern D."/>
            <person name="Eisen J.A."/>
            <person name="Darling A.E."/>
            <person name="Facciotti M.T."/>
        </authorList>
    </citation>
    <scope>NUCLEOTIDE SEQUENCE [LARGE SCALE GENOMIC DNA]</scope>
    <source>
        <strain evidence="3 4">JCM 14624</strain>
    </source>
</reference>
<feature type="transmembrane region" description="Helical" evidence="2">
    <location>
        <begin position="125"/>
        <end position="146"/>
    </location>
</feature>
<feature type="transmembrane region" description="Helical" evidence="2">
    <location>
        <begin position="38"/>
        <end position="60"/>
    </location>
</feature>
<evidence type="ECO:0008006" key="5">
    <source>
        <dbReference type="Google" id="ProtNLM"/>
    </source>
</evidence>
<feature type="region of interest" description="Disordered" evidence="1">
    <location>
        <begin position="371"/>
        <end position="393"/>
    </location>
</feature>
<dbReference type="PATRIC" id="fig|1227490.4.peg.2012"/>
<evidence type="ECO:0000256" key="2">
    <source>
        <dbReference type="SAM" id="Phobius"/>
    </source>
</evidence>
<evidence type="ECO:0000313" key="4">
    <source>
        <dbReference type="Proteomes" id="UP000011560"/>
    </source>
</evidence>
<protein>
    <recommendedName>
        <fullName evidence="5">DUF1616 domain-containing protein</fullName>
    </recommendedName>
</protein>
<organism evidence="3 4">
    <name type="scientific">Halovivax asiaticus JCM 14624</name>
    <dbReference type="NCBI Taxonomy" id="1227490"/>
    <lineage>
        <taxon>Archaea</taxon>
        <taxon>Methanobacteriati</taxon>
        <taxon>Methanobacteriota</taxon>
        <taxon>Stenosarchaea group</taxon>
        <taxon>Halobacteria</taxon>
        <taxon>Halobacteriales</taxon>
        <taxon>Natrialbaceae</taxon>
        <taxon>Halovivax</taxon>
    </lineage>
</organism>
<dbReference type="Proteomes" id="UP000011560">
    <property type="component" value="Unassembled WGS sequence"/>
</dbReference>
<keyword evidence="2" id="KW-0472">Membrane</keyword>
<accession>M0BGW9</accession>
<keyword evidence="2" id="KW-0812">Transmembrane</keyword>
<sequence>MDSWSSTDCRTARRPRGGPMNALLGPVKKVLGRVVTQWLAPIFPVLVVAVFAGLLAALLAEPTGLVEYVPSISLPLVGWVLEPTTVVFIVVALLGLFVGGCFLLVRRHREEIETYWNTYSAWAQAVIVGCLVATLLAGSLLVATLFDRVPAYTVVLGFLVTWPLSAGLVLLFDRRSNGDQSSALSSVKTGYVHTRGLESRTLSLIVGFLGAMVGGLSLWSVWTWYAGTASVTITAVLTALLGIAITLVVYNRYETTTVERTDITIVAVRTPEARPIRELTIKNESSTSVDLAQSRIRDTSFELYRLGVAVTLRPGAVCTFEIPDSFTLEPNDDSIDLPLGYSLKRGGETPTLFTRSGDIFALELADDAIDGALSKPEATPEPNSSGAELVPQE</sequence>